<organism evidence="1 2">
    <name type="scientific">Pseudooceanicola albus</name>
    <dbReference type="NCBI Taxonomy" id="2692189"/>
    <lineage>
        <taxon>Bacteria</taxon>
        <taxon>Pseudomonadati</taxon>
        <taxon>Pseudomonadota</taxon>
        <taxon>Alphaproteobacteria</taxon>
        <taxon>Rhodobacterales</taxon>
        <taxon>Paracoccaceae</taxon>
        <taxon>Pseudooceanicola</taxon>
    </lineage>
</organism>
<dbReference type="PANTHER" id="PTHR39328">
    <property type="entry name" value="BLL2871 PROTEIN"/>
    <property type="match status" value="1"/>
</dbReference>
<dbReference type="EMBL" id="WUMU01000007">
    <property type="protein sequence ID" value="MXN18016.1"/>
    <property type="molecule type" value="Genomic_DNA"/>
</dbReference>
<evidence type="ECO:0000313" key="2">
    <source>
        <dbReference type="Proteomes" id="UP000477911"/>
    </source>
</evidence>
<dbReference type="Proteomes" id="UP000477911">
    <property type="component" value="Unassembled WGS sequence"/>
</dbReference>
<dbReference type="PANTHER" id="PTHR39328:SF1">
    <property type="entry name" value="BLL2871 PROTEIN"/>
    <property type="match status" value="1"/>
</dbReference>
<protein>
    <submittedName>
        <fullName evidence="1">DUF1028 domain-containing protein</fullName>
    </submittedName>
</protein>
<dbReference type="Gene3D" id="3.60.20.10">
    <property type="entry name" value="Glutamine Phosphoribosylpyrophosphate, subunit 1, domain 1"/>
    <property type="match status" value="1"/>
</dbReference>
<accession>A0A6L7G3J3</accession>
<dbReference type="RefSeq" id="WP_160893937.1">
    <property type="nucleotide sequence ID" value="NZ_WUMU01000007.1"/>
</dbReference>
<proteinExistence type="predicted"/>
<dbReference type="AlphaFoldDB" id="A0A6L7G3J3"/>
<comment type="caution">
    <text evidence="1">The sequence shown here is derived from an EMBL/GenBank/DDBJ whole genome shotgun (WGS) entry which is preliminary data.</text>
</comment>
<sequence>MTYSILVRDPDTGSLAGAATTGSLCVGGWVLRGDLRAGMSASQGASPSTLWGGDVLAAMRAGATAAQAVRQITGADSGRGYRQLSALARDGIGASFTGPLNTPQMGGLVFDNGVAAGNLLSSTDVIAAAAETWQQTRGPIGERLIAALRAGEAAGSDSRGLLSAALLILHPDQAPLTLRIDYHPGDPIGALADLFARATSGDYAFWARQVPSLSQPERGLD</sequence>
<dbReference type="SUPFAM" id="SSF56235">
    <property type="entry name" value="N-terminal nucleophile aminohydrolases (Ntn hydrolases)"/>
    <property type="match status" value="1"/>
</dbReference>
<dbReference type="InterPro" id="IPR029055">
    <property type="entry name" value="Ntn_hydrolases_N"/>
</dbReference>
<gene>
    <name evidence="1" type="ORF">GR170_09230</name>
</gene>
<evidence type="ECO:0000313" key="1">
    <source>
        <dbReference type="EMBL" id="MXN18016.1"/>
    </source>
</evidence>
<dbReference type="Pfam" id="PF06267">
    <property type="entry name" value="DUF1028"/>
    <property type="match status" value="1"/>
</dbReference>
<name>A0A6L7G3J3_9RHOB</name>
<keyword evidence="2" id="KW-1185">Reference proteome</keyword>
<dbReference type="InterPro" id="IPR010430">
    <property type="entry name" value="DUF1028"/>
</dbReference>
<reference evidence="1 2" key="1">
    <citation type="submission" date="2019-12" db="EMBL/GenBank/DDBJ databases">
        <authorList>
            <person name="Li M."/>
        </authorList>
    </citation>
    <scope>NUCLEOTIDE SEQUENCE [LARGE SCALE GENOMIC DNA]</scope>
    <source>
        <strain evidence="1 2">GBMRC 2024</strain>
    </source>
</reference>